<dbReference type="PATRIC" id="fig|1365251.3.peg.2211"/>
<keyword evidence="3" id="KW-0732">Signal</keyword>
<dbReference type="Proteomes" id="UP000076503">
    <property type="component" value="Unassembled WGS sequence"/>
</dbReference>
<dbReference type="EMBL" id="AUXZ01000070">
    <property type="protein sequence ID" value="KZN50939.1"/>
    <property type="molecule type" value="Genomic_DNA"/>
</dbReference>
<feature type="signal peptide" evidence="3">
    <location>
        <begin position="1"/>
        <end position="24"/>
    </location>
</feature>
<dbReference type="PANTHER" id="PTHR30036">
    <property type="entry name" value="D-XYLOSE-BINDING PERIPLASMIC PROTEIN"/>
    <property type="match status" value="1"/>
</dbReference>
<dbReference type="AlphaFoldDB" id="A0A167ELX9"/>
<dbReference type="InterPro" id="IPR028082">
    <property type="entry name" value="Peripla_BP_I"/>
</dbReference>
<accession>A0A167ELX9</accession>
<dbReference type="PANTHER" id="PTHR30036:SF7">
    <property type="entry name" value="ABC TRANSPORTER PERIPLASMIC-BINDING PROTEIN YPHF"/>
    <property type="match status" value="1"/>
</dbReference>
<reference evidence="5 6" key="1">
    <citation type="submission" date="2013-07" db="EMBL/GenBank/DDBJ databases">
        <title>Comparative Genomic and Metabolomic Analysis of Twelve Strains of Pseudoalteromonas luteoviolacea.</title>
        <authorList>
            <person name="Vynne N.G."/>
            <person name="Mansson M."/>
            <person name="Gram L."/>
        </authorList>
    </citation>
    <scope>NUCLEOTIDE SEQUENCE [LARGE SCALE GENOMIC DNA]</scope>
    <source>
        <strain evidence="5 6">H33</strain>
    </source>
</reference>
<dbReference type="Pfam" id="PF13407">
    <property type="entry name" value="Peripla_BP_4"/>
    <property type="match status" value="1"/>
</dbReference>
<evidence type="ECO:0000256" key="1">
    <source>
        <dbReference type="ARBA" id="ARBA00004418"/>
    </source>
</evidence>
<evidence type="ECO:0000256" key="2">
    <source>
        <dbReference type="ARBA" id="ARBA00007639"/>
    </source>
</evidence>
<dbReference type="Gene3D" id="3.40.50.2300">
    <property type="match status" value="2"/>
</dbReference>
<comment type="subcellular location">
    <subcellularLocation>
        <location evidence="1">Periplasm</location>
    </subcellularLocation>
</comment>
<dbReference type="InterPro" id="IPR025997">
    <property type="entry name" value="SBP_2_dom"/>
</dbReference>
<dbReference type="GO" id="GO:0030288">
    <property type="term" value="C:outer membrane-bounded periplasmic space"/>
    <property type="evidence" value="ECO:0007669"/>
    <property type="project" value="TreeGrafter"/>
</dbReference>
<organism evidence="5 6">
    <name type="scientific">Pseudoalteromonas luteoviolacea H33</name>
    <dbReference type="NCBI Taxonomy" id="1365251"/>
    <lineage>
        <taxon>Bacteria</taxon>
        <taxon>Pseudomonadati</taxon>
        <taxon>Pseudomonadota</taxon>
        <taxon>Gammaproteobacteria</taxon>
        <taxon>Alteromonadales</taxon>
        <taxon>Pseudoalteromonadaceae</taxon>
        <taxon>Pseudoalteromonas</taxon>
    </lineage>
</organism>
<evidence type="ECO:0000313" key="5">
    <source>
        <dbReference type="EMBL" id="KZN50939.1"/>
    </source>
</evidence>
<gene>
    <name evidence="5" type="ORF">N476_14955</name>
</gene>
<evidence type="ECO:0000256" key="3">
    <source>
        <dbReference type="SAM" id="SignalP"/>
    </source>
</evidence>
<dbReference type="GO" id="GO:0030246">
    <property type="term" value="F:carbohydrate binding"/>
    <property type="evidence" value="ECO:0007669"/>
    <property type="project" value="TreeGrafter"/>
</dbReference>
<dbReference type="InterPro" id="IPR050555">
    <property type="entry name" value="Bact_Solute-Bind_Prot2"/>
</dbReference>
<feature type="domain" description="Periplasmic binding protein" evidence="4">
    <location>
        <begin position="28"/>
        <end position="303"/>
    </location>
</feature>
<feature type="chain" id="PRO_5007885869" description="Periplasmic binding protein domain-containing protein" evidence="3">
    <location>
        <begin position="25"/>
        <end position="330"/>
    </location>
</feature>
<protein>
    <recommendedName>
        <fullName evidence="4">Periplasmic binding protein domain-containing protein</fullName>
    </recommendedName>
</protein>
<dbReference type="GO" id="GO:0055085">
    <property type="term" value="P:transmembrane transport"/>
    <property type="evidence" value="ECO:0007669"/>
    <property type="project" value="UniProtKB-ARBA"/>
</dbReference>
<comment type="caution">
    <text evidence="5">The sequence shown here is derived from an EMBL/GenBank/DDBJ whole genome shotgun (WGS) entry which is preliminary data.</text>
</comment>
<proteinExistence type="inferred from homology"/>
<name>A0A167ELX9_9GAMM</name>
<sequence length="330" mass="36977">MTDVKRISYCLVVGLIFLSPNTLAQYTFALIGKTKNDSFYQQAFAGCKDFTRIQSDLTCVYDGADDYQDVRTQVLIAKEYIDKGVDGLLISTTDSKHLVSGALKYAKKKGIPVITFDSDLLKKERDYRLAYVGTNNFDFGVALGEAAKQYKKQTPQPICIQSGHYTTPNLNKRIEGVRFALSGNAKKKLDGTSGWIEYDRCPLYTLGKRDEALNQLLTILSYDNPPLFIAVAGFAQFNANYVTSLTPNKKRLSKQEVSIISADTENVQLRALGFGLSTINIGQKPYQMGKKSTELLYDYVKFKTKPKQSAYYLDFHYCNQGNATTCTSNR</sequence>
<dbReference type="SUPFAM" id="SSF53822">
    <property type="entry name" value="Periplasmic binding protein-like I"/>
    <property type="match status" value="1"/>
</dbReference>
<comment type="similarity">
    <text evidence="2">Belongs to the bacterial solute-binding protein 2 family.</text>
</comment>
<evidence type="ECO:0000259" key="4">
    <source>
        <dbReference type="Pfam" id="PF13407"/>
    </source>
</evidence>
<evidence type="ECO:0000313" key="6">
    <source>
        <dbReference type="Proteomes" id="UP000076503"/>
    </source>
</evidence>